<reference evidence="2 3" key="1">
    <citation type="submission" date="2018-04" db="EMBL/GenBank/DDBJ databases">
        <title>Pseudomonas sp. nov., isolated from mangrove soil.</title>
        <authorList>
            <person name="Chen C."/>
        </authorList>
    </citation>
    <scope>NUCLEOTIDE SEQUENCE [LARGE SCALE GENOMIC DNA]</scope>
    <source>
        <strain evidence="2 3">TC-11</strain>
    </source>
</reference>
<comment type="caution">
    <text evidence="2">The sequence shown here is derived from an EMBL/GenBank/DDBJ whole genome shotgun (WGS) entry which is preliminary data.</text>
</comment>
<feature type="transmembrane region" description="Helical" evidence="1">
    <location>
        <begin position="6"/>
        <end position="27"/>
    </location>
</feature>
<dbReference type="OrthoDB" id="6798673at2"/>
<feature type="transmembrane region" description="Helical" evidence="1">
    <location>
        <begin position="625"/>
        <end position="644"/>
    </location>
</feature>
<keyword evidence="1" id="KW-0812">Transmembrane</keyword>
<feature type="transmembrane region" description="Helical" evidence="1">
    <location>
        <begin position="128"/>
        <end position="147"/>
    </location>
</feature>
<feature type="transmembrane region" description="Helical" evidence="1">
    <location>
        <begin position="455"/>
        <end position="474"/>
    </location>
</feature>
<proteinExistence type="predicted"/>
<dbReference type="Proteomes" id="UP000244064">
    <property type="component" value="Unassembled WGS sequence"/>
</dbReference>
<feature type="transmembrane region" description="Helical" evidence="1">
    <location>
        <begin position="355"/>
        <end position="373"/>
    </location>
</feature>
<feature type="transmembrane region" description="Helical" evidence="1">
    <location>
        <begin position="297"/>
        <end position="315"/>
    </location>
</feature>
<name>A0A2T5PBM3_9PSED</name>
<dbReference type="EMBL" id="QASN01000011">
    <property type="protein sequence ID" value="PTU75144.1"/>
    <property type="molecule type" value="Genomic_DNA"/>
</dbReference>
<organism evidence="2 3">
    <name type="scientific">Pseudomonas mangrovi</name>
    <dbReference type="NCBI Taxonomy" id="2161748"/>
    <lineage>
        <taxon>Bacteria</taxon>
        <taxon>Pseudomonadati</taxon>
        <taxon>Pseudomonadota</taxon>
        <taxon>Gammaproteobacteria</taxon>
        <taxon>Pseudomonadales</taxon>
        <taxon>Pseudomonadaceae</taxon>
        <taxon>Pseudomonas</taxon>
    </lineage>
</organism>
<feature type="transmembrane region" description="Helical" evidence="1">
    <location>
        <begin position="486"/>
        <end position="505"/>
    </location>
</feature>
<feature type="transmembrane region" description="Helical" evidence="1">
    <location>
        <begin position="153"/>
        <end position="175"/>
    </location>
</feature>
<feature type="transmembrane region" description="Helical" evidence="1">
    <location>
        <begin position="71"/>
        <end position="104"/>
    </location>
</feature>
<dbReference type="AlphaFoldDB" id="A0A2T5PBM3"/>
<protein>
    <submittedName>
        <fullName evidence="2">Uncharacterized protein</fullName>
    </submittedName>
</protein>
<evidence type="ECO:0000256" key="1">
    <source>
        <dbReference type="SAM" id="Phobius"/>
    </source>
</evidence>
<evidence type="ECO:0000313" key="2">
    <source>
        <dbReference type="EMBL" id="PTU75144.1"/>
    </source>
</evidence>
<feature type="transmembrane region" description="Helical" evidence="1">
    <location>
        <begin position="590"/>
        <end position="619"/>
    </location>
</feature>
<sequence length="805" mass="87247">MRVMVFPVAFMANTFAMMVVMIGLSLFGRPELAADFGLVHGATVALFYSFSGNARSLILGESGRVDGAAILRLRLLLLLPLAVLAFALCIGVVDGGWLFILLLVMRRAAEWLAEVFLSEQELKHQGKAALRFLLIQGVLSLALLLALLDDGVWALPLTLVWALSPLLGCLSLALLGRALGHAVPVMAGIRQMLPHFGSTAVIGVSVYVFRLFILLVAGKETAGDLFSAFALGGILGAVFSQALGPTMVRQERSAAGPGRMLQLFNLMLVLVALAGCFLLAIVWSVPHLLDWTQKGQLFWLAVGCSLVGGVVMVLAQRIRLRILQDAVGGDVFGSDMLANILLVACIPFVFYELGAGALAVLYLLGAVLSWGFYASERHGLLHLRARGLLSERNLLLLIAFAIFLPLFFQLGGGLFDDRSGTFNSGGVLALLPIPVSVLACYLGVVLLGGYSRARLSLVSLFFVFIGMLLTSLLLGLDQGGEGRQKLVLLVQYILPMFALVLGQQYGKRDQSLLMLAQAGAGVLFLVIPLQLISTLLDGLGYLSPSLFIFSVYQHLQYVPVVFVALFAIVLFVGAAKGWPRSGLLVLSLMMGGYAVLSMSMLALCFMLLVCLGFFIRMLFWRRVDWACGVISCVVLGAAAAGLYAQGSEFFDHKFAAVTTGEALGVPANLSERVVFWRFYVSEMLSDWGVFMLGHVEPPDRLLYPSAHNYYLDFIYNFGFVGLLPLILLILYSACTALRRLPRVWSDVELLGLLGVVAFLLLVDNFLKVGLRQPYSGVFVFFIWGVLLARLAKIRCAGCSDSPEAT</sequence>
<feature type="transmembrane region" description="Helical" evidence="1">
    <location>
        <begin position="743"/>
        <end position="762"/>
    </location>
</feature>
<feature type="transmembrane region" description="Helical" evidence="1">
    <location>
        <begin position="512"/>
        <end position="536"/>
    </location>
</feature>
<dbReference type="RefSeq" id="WP_108106334.1">
    <property type="nucleotide sequence ID" value="NZ_QASN01000011.1"/>
</dbReference>
<feature type="transmembrane region" description="Helical" evidence="1">
    <location>
        <begin position="263"/>
        <end position="285"/>
    </location>
</feature>
<gene>
    <name evidence="2" type="ORF">DBO85_06225</name>
</gene>
<feature type="transmembrane region" description="Helical" evidence="1">
    <location>
        <begin position="196"/>
        <end position="219"/>
    </location>
</feature>
<feature type="transmembrane region" description="Helical" evidence="1">
    <location>
        <begin position="394"/>
        <end position="415"/>
    </location>
</feature>
<accession>A0A2T5PBM3</accession>
<keyword evidence="3" id="KW-1185">Reference proteome</keyword>
<feature type="transmembrane region" description="Helical" evidence="1">
    <location>
        <begin position="427"/>
        <end position="448"/>
    </location>
</feature>
<feature type="transmembrane region" description="Helical" evidence="1">
    <location>
        <begin position="225"/>
        <end position="243"/>
    </location>
</feature>
<keyword evidence="1" id="KW-1133">Transmembrane helix</keyword>
<feature type="transmembrane region" description="Helical" evidence="1">
    <location>
        <begin position="327"/>
        <end position="349"/>
    </location>
</feature>
<feature type="transmembrane region" description="Helical" evidence="1">
    <location>
        <begin position="556"/>
        <end position="578"/>
    </location>
</feature>
<feature type="transmembrane region" description="Helical" evidence="1">
    <location>
        <begin position="774"/>
        <end position="791"/>
    </location>
</feature>
<evidence type="ECO:0000313" key="3">
    <source>
        <dbReference type="Proteomes" id="UP000244064"/>
    </source>
</evidence>
<keyword evidence="1" id="KW-0472">Membrane</keyword>
<feature type="transmembrane region" description="Helical" evidence="1">
    <location>
        <begin position="713"/>
        <end position="731"/>
    </location>
</feature>